<dbReference type="AlphaFoldDB" id="A0A6J4HLS2"/>
<feature type="region of interest" description="Disordered" evidence="1">
    <location>
        <begin position="27"/>
        <end position="102"/>
    </location>
</feature>
<feature type="non-terminal residue" evidence="2">
    <location>
        <position position="290"/>
    </location>
</feature>
<name>A0A6J4HLS2_9MICC</name>
<evidence type="ECO:0000313" key="2">
    <source>
        <dbReference type="EMBL" id="CAA9228416.1"/>
    </source>
</evidence>
<feature type="non-terminal residue" evidence="2">
    <location>
        <position position="1"/>
    </location>
</feature>
<proteinExistence type="predicted"/>
<feature type="compositionally biased region" description="Basic and acidic residues" evidence="1">
    <location>
        <begin position="36"/>
        <end position="48"/>
    </location>
</feature>
<sequence>GFPVVHGGGLQLRQLFRTAAAGAQLDLGRRRAGPARRADRDFRDDAGPRLRRPRHRRALLRGGGLRAPGRGERRPRLAGGFRARGPRARGDGDPGPGPELDHRRRHALRAGARHPVPRPVRGAGGEQVRPAHRADCLRRQRAAEPARGLRRRGDGRTCFDLASADLRQRRPGPGRGPRRAGAGPVDPVHGAAGRFGRAVHSGGGCAAGAGAADHPGRGGTEGHLNAAVRSAPEHRVRLRVGGRRDPAGPRRAHPDQPLRDDDFLRHLPRVPDPGQPEEQRPAGARPHGRL</sequence>
<feature type="compositionally biased region" description="Basic and acidic residues" evidence="1">
    <location>
        <begin position="242"/>
        <end position="265"/>
    </location>
</feature>
<feature type="compositionally biased region" description="Basic and acidic residues" evidence="1">
    <location>
        <begin position="132"/>
        <end position="144"/>
    </location>
</feature>
<protein>
    <submittedName>
        <fullName evidence="2">Zinc ABC transporter, permease protein ZnuB</fullName>
    </submittedName>
</protein>
<gene>
    <name evidence="2" type="ORF">AVDCRST_MAG83-883</name>
</gene>
<feature type="compositionally biased region" description="Basic residues" evidence="1">
    <location>
        <begin position="169"/>
        <end position="178"/>
    </location>
</feature>
<feature type="region of interest" description="Disordered" evidence="1">
    <location>
        <begin position="114"/>
        <end position="290"/>
    </location>
</feature>
<feature type="compositionally biased region" description="Basic residues" evidence="1">
    <location>
        <begin position="49"/>
        <end position="59"/>
    </location>
</feature>
<reference evidence="2" key="1">
    <citation type="submission" date="2020-02" db="EMBL/GenBank/DDBJ databases">
        <authorList>
            <person name="Meier V. D."/>
        </authorList>
    </citation>
    <scope>NUCLEOTIDE SEQUENCE</scope>
    <source>
        <strain evidence="2">AVDCRST_MAG83</strain>
    </source>
</reference>
<evidence type="ECO:0000256" key="1">
    <source>
        <dbReference type="SAM" id="MobiDB-lite"/>
    </source>
</evidence>
<organism evidence="2">
    <name type="scientific">uncultured Arthrobacter sp</name>
    <dbReference type="NCBI Taxonomy" id="114050"/>
    <lineage>
        <taxon>Bacteria</taxon>
        <taxon>Bacillati</taxon>
        <taxon>Actinomycetota</taxon>
        <taxon>Actinomycetes</taxon>
        <taxon>Micrococcales</taxon>
        <taxon>Micrococcaceae</taxon>
        <taxon>Arthrobacter</taxon>
        <taxon>environmental samples</taxon>
    </lineage>
</organism>
<dbReference type="EMBL" id="CADCTE010000062">
    <property type="protein sequence ID" value="CAA9228416.1"/>
    <property type="molecule type" value="Genomic_DNA"/>
</dbReference>
<accession>A0A6J4HLS2</accession>